<dbReference type="STRING" id="1432656.X802_02245"/>
<feature type="transmembrane region" description="Helical" evidence="5">
    <location>
        <begin position="317"/>
        <end position="340"/>
    </location>
</feature>
<dbReference type="InterPro" id="IPR012340">
    <property type="entry name" value="NA-bd_OB-fold"/>
</dbReference>
<dbReference type="InterPro" id="IPR056738">
    <property type="entry name" value="NfeD1b_N"/>
</dbReference>
<feature type="domain" description="NfeD1b N-terminal" evidence="8">
    <location>
        <begin position="48"/>
        <end position="199"/>
    </location>
</feature>
<dbReference type="PANTHER" id="PTHR33507:SF4">
    <property type="entry name" value="NODULATION COMPETITIVENESS PROTEIN NFED"/>
    <property type="match status" value="1"/>
</dbReference>
<evidence type="ECO:0000259" key="8">
    <source>
        <dbReference type="Pfam" id="PF25145"/>
    </source>
</evidence>
<dbReference type="OrthoDB" id="28112at2157"/>
<evidence type="ECO:0000313" key="9">
    <source>
        <dbReference type="EMBL" id="AJC71129.1"/>
    </source>
</evidence>
<dbReference type="Pfam" id="PF24961">
    <property type="entry name" value="NfeD_membrane"/>
    <property type="match status" value="1"/>
</dbReference>
<name>A0A0X1KIN5_9EURY</name>
<evidence type="ECO:0000313" key="10">
    <source>
        <dbReference type="Proteomes" id="UP000062043"/>
    </source>
</evidence>
<protein>
    <submittedName>
        <fullName evidence="9">Nodulation protein NfeD</fullName>
    </submittedName>
</protein>
<dbReference type="FunFam" id="3.90.226.10:FF:000089">
    <property type="entry name" value="Membrane-bound serine protease"/>
    <property type="match status" value="1"/>
</dbReference>
<dbReference type="PANTHER" id="PTHR33507">
    <property type="entry name" value="INNER MEMBRANE PROTEIN YBBJ"/>
    <property type="match status" value="1"/>
</dbReference>
<feature type="transmembrane region" description="Helical" evidence="5">
    <location>
        <begin position="279"/>
        <end position="311"/>
    </location>
</feature>
<evidence type="ECO:0000256" key="5">
    <source>
        <dbReference type="SAM" id="Phobius"/>
    </source>
</evidence>
<dbReference type="KEGG" id="tgy:X802_02245"/>
<feature type="domain" description="NfeD integral membrane" evidence="7">
    <location>
        <begin position="249"/>
        <end position="369"/>
    </location>
</feature>
<feature type="transmembrane region" description="Helical" evidence="5">
    <location>
        <begin position="352"/>
        <end position="376"/>
    </location>
</feature>
<keyword evidence="3 5" id="KW-1133">Transmembrane helix</keyword>
<dbReference type="AlphaFoldDB" id="A0A0X1KIN5"/>
<evidence type="ECO:0000256" key="2">
    <source>
        <dbReference type="ARBA" id="ARBA00022692"/>
    </source>
</evidence>
<dbReference type="InterPro" id="IPR029045">
    <property type="entry name" value="ClpP/crotonase-like_dom_sf"/>
</dbReference>
<dbReference type="EMBL" id="CP007140">
    <property type="protein sequence ID" value="AJC71129.1"/>
    <property type="molecule type" value="Genomic_DNA"/>
</dbReference>
<evidence type="ECO:0000256" key="1">
    <source>
        <dbReference type="ARBA" id="ARBA00004141"/>
    </source>
</evidence>
<dbReference type="SUPFAM" id="SSF141322">
    <property type="entry name" value="NfeD domain-like"/>
    <property type="match status" value="1"/>
</dbReference>
<sequence>MMMRTKSTARLGLILLIIALLLPSVLASPNQKVVYVAKFEGVITSYSVDQFSRYIETAERNNAEALIIEIDTPGGNGQAMQEIIQRIKESKVPVIIYVYPPGAIAASAGTYIALGSHLIAMAPSTSIGACEPILGYSSNGSIVKAPEKIRNFYIAYIKSLAEESGRNVTAAEKFITEDLSLTPEEALRANVIELVANDVSDLLKKANGMKTKIPVKGKGYVTLNFTDVKIVEIGPSFKDVIVQYISDPTVAYILINIGMLGLIFGFLTPGWHVPETVGAILLVLGIIGLGYFGYNAAGLILLILAILFFIAEALTPTFGLFTVAGAVTMILGGILLFGGGNEYLIQRSTFSTLRLVIIVIAVLLALFFAFGVSAVIRDRRRKAQTGKEELIGEVGQVVQELNPEGMIRIRGELWRAESKTGERIGVGEKVRVVEVRGLTLIVVREGEHPDEKKEV</sequence>
<feature type="domain" description="NfeD-like C-terminal" evidence="6">
    <location>
        <begin position="388"/>
        <end position="443"/>
    </location>
</feature>
<dbReference type="PATRIC" id="fig|1432656.3.peg.440"/>
<evidence type="ECO:0000259" key="6">
    <source>
        <dbReference type="Pfam" id="PF01957"/>
    </source>
</evidence>
<accession>A0A0X1KIN5</accession>
<keyword evidence="4 5" id="KW-0472">Membrane</keyword>
<dbReference type="Gene3D" id="3.90.226.10">
    <property type="entry name" value="2-enoyl-CoA Hydratase, Chain A, domain 1"/>
    <property type="match status" value="1"/>
</dbReference>
<gene>
    <name evidence="9" type="ORF">X802_02245</name>
</gene>
<dbReference type="CDD" id="cd07020">
    <property type="entry name" value="Clp_protease_NfeD_1"/>
    <property type="match status" value="1"/>
</dbReference>
<proteinExistence type="predicted"/>
<dbReference type="InterPro" id="IPR052165">
    <property type="entry name" value="Membrane_assoc_protease"/>
</dbReference>
<reference evidence="9 10" key="1">
    <citation type="submission" date="2014-01" db="EMBL/GenBank/DDBJ databases">
        <title>Genome sequencing of Thermococcus guaymasensis.</title>
        <authorList>
            <person name="Zhang X."/>
            <person name="Alvare G."/>
            <person name="Fristensky B."/>
            <person name="Chen L."/>
            <person name="Suen T."/>
            <person name="Chen Q."/>
            <person name="Ma K."/>
        </authorList>
    </citation>
    <scope>NUCLEOTIDE SEQUENCE [LARGE SCALE GENOMIC DNA]</scope>
    <source>
        <strain evidence="9 10">DSM 11113</strain>
    </source>
</reference>
<evidence type="ECO:0000256" key="4">
    <source>
        <dbReference type="ARBA" id="ARBA00023136"/>
    </source>
</evidence>
<organism evidence="9 10">
    <name type="scientific">Thermococcus guaymasensis DSM 11113</name>
    <dbReference type="NCBI Taxonomy" id="1432656"/>
    <lineage>
        <taxon>Archaea</taxon>
        <taxon>Methanobacteriati</taxon>
        <taxon>Methanobacteriota</taxon>
        <taxon>Thermococci</taxon>
        <taxon>Thermococcales</taxon>
        <taxon>Thermococcaceae</taxon>
        <taxon>Thermococcus</taxon>
    </lineage>
</organism>
<dbReference type="Proteomes" id="UP000062043">
    <property type="component" value="Chromosome"/>
</dbReference>
<dbReference type="SUPFAM" id="SSF52096">
    <property type="entry name" value="ClpP/crotonase"/>
    <property type="match status" value="1"/>
</dbReference>
<evidence type="ECO:0000259" key="7">
    <source>
        <dbReference type="Pfam" id="PF24961"/>
    </source>
</evidence>
<dbReference type="InterPro" id="IPR002810">
    <property type="entry name" value="NfeD-like_C"/>
</dbReference>
<dbReference type="GO" id="GO:0016020">
    <property type="term" value="C:membrane"/>
    <property type="evidence" value="ECO:0007669"/>
    <property type="project" value="UniProtKB-SubCell"/>
</dbReference>
<evidence type="ECO:0000256" key="3">
    <source>
        <dbReference type="ARBA" id="ARBA00022989"/>
    </source>
</evidence>
<dbReference type="FunFam" id="2.40.50.140:FF:000336">
    <property type="entry name" value="Membrane-bound serine protease"/>
    <property type="match status" value="1"/>
</dbReference>
<dbReference type="Gene3D" id="2.40.50.140">
    <property type="entry name" value="Nucleic acid-binding proteins"/>
    <property type="match status" value="1"/>
</dbReference>
<feature type="transmembrane region" description="Helical" evidence="5">
    <location>
        <begin position="249"/>
        <end position="267"/>
    </location>
</feature>
<dbReference type="InterPro" id="IPR056739">
    <property type="entry name" value="NfeD_membrane"/>
</dbReference>
<keyword evidence="2 5" id="KW-0812">Transmembrane</keyword>
<comment type="subcellular location">
    <subcellularLocation>
        <location evidence="1">Membrane</location>
        <topology evidence="1">Multi-pass membrane protein</topology>
    </subcellularLocation>
</comment>
<dbReference type="Pfam" id="PF25145">
    <property type="entry name" value="NfeD1b_N"/>
    <property type="match status" value="1"/>
</dbReference>
<dbReference type="Pfam" id="PF01957">
    <property type="entry name" value="NfeD"/>
    <property type="match status" value="1"/>
</dbReference>
<keyword evidence="10" id="KW-1185">Reference proteome</keyword>